<dbReference type="Proteomes" id="UP000287033">
    <property type="component" value="Unassembled WGS sequence"/>
</dbReference>
<dbReference type="Pfam" id="PF03348">
    <property type="entry name" value="Serinc"/>
    <property type="match status" value="1"/>
</dbReference>
<name>A0A401STV2_CHIPU</name>
<feature type="transmembrane region" description="Helical" evidence="6">
    <location>
        <begin position="53"/>
        <end position="75"/>
    </location>
</feature>
<accession>A0A401STV2</accession>
<dbReference type="GO" id="GO:0016020">
    <property type="term" value="C:membrane"/>
    <property type="evidence" value="ECO:0007669"/>
    <property type="project" value="UniProtKB-SubCell"/>
</dbReference>
<gene>
    <name evidence="7" type="ORF">chiPu_0012300</name>
</gene>
<protein>
    <submittedName>
        <fullName evidence="7">Uncharacterized protein</fullName>
    </submittedName>
</protein>
<comment type="caution">
    <text evidence="7">The sequence shown here is derived from an EMBL/GenBank/DDBJ whole genome shotgun (WGS) entry which is preliminary data.</text>
</comment>
<evidence type="ECO:0000313" key="8">
    <source>
        <dbReference type="Proteomes" id="UP000287033"/>
    </source>
</evidence>
<dbReference type="PANTHER" id="PTHR10383:SF5">
    <property type="entry name" value="SERINE INCORPORATOR 4"/>
    <property type="match status" value="1"/>
</dbReference>
<evidence type="ECO:0000256" key="2">
    <source>
        <dbReference type="ARBA" id="ARBA00006665"/>
    </source>
</evidence>
<sequence length="88" mass="10038">MYTLYHIVSSTGCCLLLSRTVAESVRERVPFFRSFCEQLQPGSDCDMLIGYSAVYRVCFGTACFYLLLCVFLFNVKSSRDFRALIHNG</sequence>
<dbReference type="InterPro" id="IPR005016">
    <property type="entry name" value="TDE1/TMS"/>
</dbReference>
<organism evidence="7 8">
    <name type="scientific">Chiloscyllium punctatum</name>
    <name type="common">Brownbanded bambooshark</name>
    <name type="synonym">Hemiscyllium punctatum</name>
    <dbReference type="NCBI Taxonomy" id="137246"/>
    <lineage>
        <taxon>Eukaryota</taxon>
        <taxon>Metazoa</taxon>
        <taxon>Chordata</taxon>
        <taxon>Craniata</taxon>
        <taxon>Vertebrata</taxon>
        <taxon>Chondrichthyes</taxon>
        <taxon>Elasmobranchii</taxon>
        <taxon>Galeomorphii</taxon>
        <taxon>Galeoidea</taxon>
        <taxon>Orectolobiformes</taxon>
        <taxon>Hemiscylliidae</taxon>
        <taxon>Chiloscyllium</taxon>
    </lineage>
</organism>
<keyword evidence="4 6" id="KW-1133">Transmembrane helix</keyword>
<keyword evidence="8" id="KW-1185">Reference proteome</keyword>
<evidence type="ECO:0000313" key="7">
    <source>
        <dbReference type="EMBL" id="GCC33829.1"/>
    </source>
</evidence>
<evidence type="ECO:0000256" key="1">
    <source>
        <dbReference type="ARBA" id="ARBA00004141"/>
    </source>
</evidence>
<keyword evidence="3 6" id="KW-0812">Transmembrane</keyword>
<evidence type="ECO:0000256" key="6">
    <source>
        <dbReference type="SAM" id="Phobius"/>
    </source>
</evidence>
<comment type="subcellular location">
    <subcellularLocation>
        <location evidence="1">Membrane</location>
        <topology evidence="1">Multi-pass membrane protein</topology>
    </subcellularLocation>
</comment>
<comment type="similarity">
    <text evidence="2">Belongs to the TDE1 family.</text>
</comment>
<reference evidence="7 8" key="1">
    <citation type="journal article" date="2018" name="Nat. Ecol. Evol.">
        <title>Shark genomes provide insights into elasmobranch evolution and the origin of vertebrates.</title>
        <authorList>
            <person name="Hara Y"/>
            <person name="Yamaguchi K"/>
            <person name="Onimaru K"/>
            <person name="Kadota M"/>
            <person name="Koyanagi M"/>
            <person name="Keeley SD"/>
            <person name="Tatsumi K"/>
            <person name="Tanaka K"/>
            <person name="Motone F"/>
            <person name="Kageyama Y"/>
            <person name="Nozu R"/>
            <person name="Adachi N"/>
            <person name="Nishimura O"/>
            <person name="Nakagawa R"/>
            <person name="Tanegashima C"/>
            <person name="Kiyatake I"/>
            <person name="Matsumoto R"/>
            <person name="Murakumo K"/>
            <person name="Nishida K"/>
            <person name="Terakita A"/>
            <person name="Kuratani S"/>
            <person name="Sato K"/>
            <person name="Hyodo S Kuraku.S."/>
        </authorList>
    </citation>
    <scope>NUCLEOTIDE SEQUENCE [LARGE SCALE GENOMIC DNA]</scope>
</reference>
<dbReference type="AlphaFoldDB" id="A0A401STV2"/>
<dbReference type="EMBL" id="BEZZ01000547">
    <property type="protein sequence ID" value="GCC33829.1"/>
    <property type="molecule type" value="Genomic_DNA"/>
</dbReference>
<proteinExistence type="inferred from homology"/>
<evidence type="ECO:0000256" key="5">
    <source>
        <dbReference type="ARBA" id="ARBA00023136"/>
    </source>
</evidence>
<evidence type="ECO:0000256" key="4">
    <source>
        <dbReference type="ARBA" id="ARBA00022989"/>
    </source>
</evidence>
<evidence type="ECO:0000256" key="3">
    <source>
        <dbReference type="ARBA" id="ARBA00022692"/>
    </source>
</evidence>
<dbReference type="OrthoDB" id="5963193at2759"/>
<keyword evidence="5 6" id="KW-0472">Membrane</keyword>
<dbReference type="PANTHER" id="PTHR10383">
    <property type="entry name" value="SERINE INCORPORATOR"/>
    <property type="match status" value="1"/>
</dbReference>